<organism evidence="1 2">
    <name type="scientific">Paramuricea clavata</name>
    <name type="common">Red gorgonian</name>
    <name type="synonym">Violescent sea-whip</name>
    <dbReference type="NCBI Taxonomy" id="317549"/>
    <lineage>
        <taxon>Eukaryota</taxon>
        <taxon>Metazoa</taxon>
        <taxon>Cnidaria</taxon>
        <taxon>Anthozoa</taxon>
        <taxon>Octocorallia</taxon>
        <taxon>Malacalcyonacea</taxon>
        <taxon>Plexauridae</taxon>
        <taxon>Paramuricea</taxon>
    </lineage>
</organism>
<keyword evidence="2" id="KW-1185">Reference proteome</keyword>
<name>A0A7D9DL07_PARCT</name>
<sequence length="243" mass="27406">SQKNAERIKEIVETRHVHKLAKLGATNSSDYIDKGRWVVNLSGHQLTPAETRVLRYGFNFAPAPKATPVPKIVASIESGIRDLPESNKESVRATVTNILKYSKPPTTCNLSRQQKLALKNLREDITIIPADKGKAIVVMDKDDYTSISDLLSDKETYLKITDRRRRPVSKVENSPTLRRHPQNMILINLKCINTFTCISSPLMAHQQDSTDCLKSTNLPYHFATLQVALISRHTNSRNTLSKY</sequence>
<evidence type="ECO:0000313" key="1">
    <source>
        <dbReference type="EMBL" id="CAB3987775.1"/>
    </source>
</evidence>
<protein>
    <submittedName>
        <fullName evidence="1">Uncharacterized protein</fullName>
    </submittedName>
</protein>
<accession>A0A7D9DL07</accession>
<evidence type="ECO:0000313" key="2">
    <source>
        <dbReference type="Proteomes" id="UP001152795"/>
    </source>
</evidence>
<dbReference type="EMBL" id="CACRXK020001232">
    <property type="protein sequence ID" value="CAB3987775.1"/>
    <property type="molecule type" value="Genomic_DNA"/>
</dbReference>
<gene>
    <name evidence="1" type="ORF">PACLA_8A022228</name>
</gene>
<comment type="caution">
    <text evidence="1">The sequence shown here is derived from an EMBL/GenBank/DDBJ whole genome shotgun (WGS) entry which is preliminary data.</text>
</comment>
<feature type="non-terminal residue" evidence="1">
    <location>
        <position position="1"/>
    </location>
</feature>
<dbReference type="OrthoDB" id="6782675at2759"/>
<dbReference type="Proteomes" id="UP001152795">
    <property type="component" value="Unassembled WGS sequence"/>
</dbReference>
<dbReference type="AlphaFoldDB" id="A0A7D9DL07"/>
<proteinExistence type="predicted"/>
<reference evidence="1" key="1">
    <citation type="submission" date="2020-04" db="EMBL/GenBank/DDBJ databases">
        <authorList>
            <person name="Alioto T."/>
            <person name="Alioto T."/>
            <person name="Gomez Garrido J."/>
        </authorList>
    </citation>
    <scope>NUCLEOTIDE SEQUENCE</scope>
    <source>
        <strain evidence="1">A484AB</strain>
    </source>
</reference>